<evidence type="ECO:0000313" key="1">
    <source>
        <dbReference type="EMBL" id="MFC3550074.1"/>
    </source>
</evidence>
<comment type="caution">
    <text evidence="1">The sequence shown here is derived from an EMBL/GenBank/DDBJ whole genome shotgun (WGS) entry which is preliminary data.</text>
</comment>
<keyword evidence="2" id="KW-1185">Reference proteome</keyword>
<gene>
    <name evidence="1" type="primary">tssG</name>
    <name evidence="1" type="ORF">ACFOLC_03505</name>
</gene>
<dbReference type="NCBIfam" id="TIGR03347">
    <property type="entry name" value="VI_chp_1"/>
    <property type="match status" value="1"/>
</dbReference>
<dbReference type="PANTHER" id="PTHR35564:SF4">
    <property type="entry name" value="CYTOPLASMIC PROTEIN"/>
    <property type="match status" value="1"/>
</dbReference>
<proteinExistence type="predicted"/>
<dbReference type="Proteomes" id="UP001595740">
    <property type="component" value="Unassembled WGS sequence"/>
</dbReference>
<dbReference type="InterPro" id="IPR010732">
    <property type="entry name" value="T6SS_TssG-like"/>
</dbReference>
<organism evidence="1 2">
    <name type="scientific">Lysobacter cavernae</name>
    <dbReference type="NCBI Taxonomy" id="1685901"/>
    <lineage>
        <taxon>Bacteria</taxon>
        <taxon>Pseudomonadati</taxon>
        <taxon>Pseudomonadota</taxon>
        <taxon>Gammaproteobacteria</taxon>
        <taxon>Lysobacterales</taxon>
        <taxon>Lysobacteraceae</taxon>
        <taxon>Lysobacter</taxon>
    </lineage>
</organism>
<accession>A0ABV7RMK5</accession>
<dbReference type="Pfam" id="PF06996">
    <property type="entry name" value="T6SS_TssG"/>
    <property type="match status" value="1"/>
</dbReference>
<sequence>MAGTPRHEAVAVSTDVAIIEHALRERPGAFEFFAALRALERAHPQRPRLGHSTRPVDDPVRLRHAPSLAFAPRSIDRYVPAAGDAPGQLYGLFLGLFGPNAPLPLHLSEYAIERRNNAKDSTLTAFADIFHHRLLSLFYRAWADAQPTVHADRPDQDRFRGYLDALVGMASPHLRGRDALPDDARRYFSGRLLPVARNAEGLRGIVEQLFAVPVQVVEFVAEWMRLPDDAHLRLGESPEVAELGCTSVLGADARGAQQRLRLRLGPLGREAFVRFLPGGDALRQLTAAVRSYIGDAVGWDLQLLLKSDEVPTTTLAHDGRLGLDTWLGQRACGIADADDVVLRPSG</sequence>
<reference evidence="2" key="1">
    <citation type="journal article" date="2019" name="Int. J. Syst. Evol. Microbiol.">
        <title>The Global Catalogue of Microorganisms (GCM) 10K type strain sequencing project: providing services to taxonomists for standard genome sequencing and annotation.</title>
        <authorList>
            <consortium name="The Broad Institute Genomics Platform"/>
            <consortium name="The Broad Institute Genome Sequencing Center for Infectious Disease"/>
            <person name="Wu L."/>
            <person name="Ma J."/>
        </authorList>
    </citation>
    <scope>NUCLEOTIDE SEQUENCE [LARGE SCALE GENOMIC DNA]</scope>
    <source>
        <strain evidence="2">KCTC 42875</strain>
    </source>
</reference>
<dbReference type="EMBL" id="JBHRXK010000001">
    <property type="protein sequence ID" value="MFC3550074.1"/>
    <property type="molecule type" value="Genomic_DNA"/>
</dbReference>
<name>A0ABV7RMK5_9GAMM</name>
<evidence type="ECO:0000313" key="2">
    <source>
        <dbReference type="Proteomes" id="UP001595740"/>
    </source>
</evidence>
<dbReference type="RefSeq" id="WP_386757547.1">
    <property type="nucleotide sequence ID" value="NZ_JBHRXK010000001.1"/>
</dbReference>
<protein>
    <submittedName>
        <fullName evidence="1">Type VI secretion system baseplate subunit TssG</fullName>
    </submittedName>
</protein>
<dbReference type="PANTHER" id="PTHR35564">
    <property type="match status" value="1"/>
</dbReference>